<dbReference type="EMBL" id="JANAVB010039819">
    <property type="protein sequence ID" value="KAJ6799258.1"/>
    <property type="molecule type" value="Genomic_DNA"/>
</dbReference>
<evidence type="ECO:0000313" key="6">
    <source>
        <dbReference type="EMBL" id="KAJ6826766.1"/>
    </source>
</evidence>
<name>A0AAX6GDF4_IRIPA</name>
<dbReference type="EMBL" id="JANAVB010020600">
    <property type="protein sequence ID" value="KAJ6826766.1"/>
    <property type="molecule type" value="Genomic_DNA"/>
</dbReference>
<comment type="function">
    <text evidence="4">Metallothioneins have a high content of cysteine residues that bind various heavy metals.</text>
</comment>
<keyword evidence="2 4" id="KW-0479">Metal-binding</keyword>
<dbReference type="GO" id="GO:0046872">
    <property type="term" value="F:metal ion binding"/>
    <property type="evidence" value="ECO:0007669"/>
    <property type="project" value="UniProtKB-UniRule"/>
</dbReference>
<dbReference type="PANTHER" id="PTHR33543">
    <property type="entry name" value="METALLOTHIONEIN-LIKE PROTEIN 2A"/>
    <property type="match status" value="1"/>
</dbReference>
<comment type="caution">
    <text evidence="6">The sequence shown here is derived from an EMBL/GenBank/DDBJ whole genome shotgun (WGS) entry which is preliminary data.</text>
</comment>
<proteinExistence type="inferred from homology"/>
<evidence type="ECO:0000256" key="4">
    <source>
        <dbReference type="RuleBase" id="RU369052"/>
    </source>
</evidence>
<evidence type="ECO:0000313" key="5">
    <source>
        <dbReference type="EMBL" id="KAJ6799258.1"/>
    </source>
</evidence>
<comment type="similarity">
    <text evidence="1 4">Belongs to the metallothionein superfamily. Type 15 family.</text>
</comment>
<organism evidence="6 7">
    <name type="scientific">Iris pallida</name>
    <name type="common">Sweet iris</name>
    <dbReference type="NCBI Taxonomy" id="29817"/>
    <lineage>
        <taxon>Eukaryota</taxon>
        <taxon>Viridiplantae</taxon>
        <taxon>Streptophyta</taxon>
        <taxon>Embryophyta</taxon>
        <taxon>Tracheophyta</taxon>
        <taxon>Spermatophyta</taxon>
        <taxon>Magnoliopsida</taxon>
        <taxon>Liliopsida</taxon>
        <taxon>Asparagales</taxon>
        <taxon>Iridaceae</taxon>
        <taxon>Iridoideae</taxon>
        <taxon>Irideae</taxon>
        <taxon>Iris</taxon>
    </lineage>
</organism>
<dbReference type="PANTHER" id="PTHR33543:SF33">
    <property type="entry name" value="METALLOTHIONEIN-LIKE PROTEIN 2B"/>
    <property type="match status" value="1"/>
</dbReference>
<reference evidence="6" key="2">
    <citation type="submission" date="2023-04" db="EMBL/GenBank/DDBJ databases">
        <authorList>
            <person name="Bruccoleri R.E."/>
            <person name="Oakeley E.J."/>
            <person name="Faust A.-M."/>
            <person name="Dessus-Babus S."/>
            <person name="Altorfer M."/>
            <person name="Burckhardt D."/>
            <person name="Oertli M."/>
            <person name="Naumann U."/>
            <person name="Petersen F."/>
            <person name="Wong J."/>
        </authorList>
    </citation>
    <scope>NUCLEOTIDE SEQUENCE</scope>
    <source>
        <strain evidence="6">GSM-AAB239-AS_SAM_17_03QT</strain>
        <tissue evidence="6">Leaf</tissue>
    </source>
</reference>
<protein>
    <recommendedName>
        <fullName evidence="4">Metallothionein-like protein</fullName>
    </recommendedName>
</protein>
<keyword evidence="7" id="KW-1185">Reference proteome</keyword>
<keyword evidence="3 4" id="KW-0480">Metal-thiolate cluster</keyword>
<dbReference type="InterPro" id="IPR000347">
    <property type="entry name" value="Metalthion_15p"/>
</dbReference>
<dbReference type="AlphaFoldDB" id="A0AAX6GDF4"/>
<sequence>MSSSCCATGCKCGSGCGCTSCGCCKMYPDLAEGSTATAQATILGVAPRNGHVEGFESGAGAENGGCKCGSSCSCDPCNCK</sequence>
<evidence type="ECO:0000256" key="1">
    <source>
        <dbReference type="ARBA" id="ARBA00005802"/>
    </source>
</evidence>
<evidence type="ECO:0000256" key="3">
    <source>
        <dbReference type="ARBA" id="ARBA00022851"/>
    </source>
</evidence>
<reference evidence="6" key="1">
    <citation type="journal article" date="2023" name="GigaByte">
        <title>Genome assembly of the bearded iris, Iris pallida Lam.</title>
        <authorList>
            <person name="Bruccoleri R.E."/>
            <person name="Oakeley E.J."/>
            <person name="Faust A.M.E."/>
            <person name="Altorfer M."/>
            <person name="Dessus-Babus S."/>
            <person name="Burckhardt D."/>
            <person name="Oertli M."/>
            <person name="Naumann U."/>
            <person name="Petersen F."/>
            <person name="Wong J."/>
        </authorList>
    </citation>
    <scope>NUCLEOTIDE SEQUENCE</scope>
    <source>
        <strain evidence="6">GSM-AAB239-AS_SAM_17_03QT</strain>
    </source>
</reference>
<accession>A0AAX6GDF4</accession>
<evidence type="ECO:0000313" key="7">
    <source>
        <dbReference type="Proteomes" id="UP001140949"/>
    </source>
</evidence>
<dbReference type="Proteomes" id="UP001140949">
    <property type="component" value="Unassembled WGS sequence"/>
</dbReference>
<dbReference type="Pfam" id="PF01439">
    <property type="entry name" value="Metallothio_2"/>
    <property type="match status" value="1"/>
</dbReference>
<evidence type="ECO:0000256" key="2">
    <source>
        <dbReference type="ARBA" id="ARBA00022723"/>
    </source>
</evidence>
<gene>
    <name evidence="5" type="ORF">M6B38_208335</name>
    <name evidence="6" type="ORF">M6B38_370645</name>
</gene>